<evidence type="ECO:0000259" key="17">
    <source>
        <dbReference type="Pfam" id="PF01982"/>
    </source>
</evidence>
<evidence type="ECO:0000256" key="7">
    <source>
        <dbReference type="ARBA" id="ARBA00022643"/>
    </source>
</evidence>
<dbReference type="Proteomes" id="UP000196694">
    <property type="component" value="Unassembled WGS sequence"/>
</dbReference>
<dbReference type="GO" id="GO:0009231">
    <property type="term" value="P:riboflavin biosynthetic process"/>
    <property type="evidence" value="ECO:0007669"/>
    <property type="project" value="InterPro"/>
</dbReference>
<keyword evidence="7" id="KW-0288">FMN</keyword>
<dbReference type="InterPro" id="IPR023465">
    <property type="entry name" value="Riboflavin_kinase_dom_sf"/>
</dbReference>
<evidence type="ECO:0000256" key="3">
    <source>
        <dbReference type="ARBA" id="ARBA00006428"/>
    </source>
</evidence>
<keyword evidence="9" id="KW-0479">Metal-binding</keyword>
<organism evidence="18 19">
    <name type="scientific">Pyrodictium delaneyi</name>
    <dbReference type="NCBI Taxonomy" id="1273541"/>
    <lineage>
        <taxon>Archaea</taxon>
        <taxon>Thermoproteota</taxon>
        <taxon>Thermoprotei</taxon>
        <taxon>Desulfurococcales</taxon>
        <taxon>Pyrodictiaceae</taxon>
        <taxon>Pyrodictium</taxon>
    </lineage>
</organism>
<accession>A0A211YNW1</accession>
<comment type="catalytic activity">
    <reaction evidence="16">
        <text>riboflavin + CTP = CDP + FMN + H(+)</text>
        <dbReference type="Rhea" id="RHEA:25021"/>
        <dbReference type="ChEBI" id="CHEBI:15378"/>
        <dbReference type="ChEBI" id="CHEBI:37563"/>
        <dbReference type="ChEBI" id="CHEBI:57986"/>
        <dbReference type="ChEBI" id="CHEBI:58069"/>
        <dbReference type="ChEBI" id="CHEBI:58210"/>
        <dbReference type="EC" id="2.7.1.161"/>
    </reaction>
</comment>
<dbReference type="EMBL" id="NCQP01000003">
    <property type="protein sequence ID" value="OWJ54547.1"/>
    <property type="molecule type" value="Genomic_DNA"/>
</dbReference>
<dbReference type="GO" id="GO:0008531">
    <property type="term" value="F:riboflavin kinase activity"/>
    <property type="evidence" value="ECO:0007669"/>
    <property type="project" value="InterPro"/>
</dbReference>
<comment type="cofactor">
    <cofactor evidence="1">
        <name>Mg(2+)</name>
        <dbReference type="ChEBI" id="CHEBI:18420"/>
    </cofactor>
</comment>
<dbReference type="AlphaFoldDB" id="A0A211YNW1"/>
<evidence type="ECO:0000256" key="5">
    <source>
        <dbReference type="ARBA" id="ARBA00017394"/>
    </source>
</evidence>
<evidence type="ECO:0000256" key="10">
    <source>
        <dbReference type="ARBA" id="ARBA00022741"/>
    </source>
</evidence>
<evidence type="ECO:0000256" key="1">
    <source>
        <dbReference type="ARBA" id="ARBA00001946"/>
    </source>
</evidence>
<evidence type="ECO:0000256" key="14">
    <source>
        <dbReference type="ARBA" id="ARBA00030544"/>
    </source>
</evidence>
<dbReference type="GO" id="GO:0000166">
    <property type="term" value="F:nucleotide binding"/>
    <property type="evidence" value="ECO:0007669"/>
    <property type="project" value="UniProtKB-KW"/>
</dbReference>
<protein>
    <recommendedName>
        <fullName evidence="5">Riboflavin kinase</fullName>
        <ecNumber evidence="4">2.7.1.161</ecNumber>
    </recommendedName>
    <alternativeName>
        <fullName evidence="14">CTP-dependent riboflavin kinase</fullName>
    </alternativeName>
    <alternativeName>
        <fullName evidence="15">CTP:riboflavin 5'-phosphotransferase</fullName>
    </alternativeName>
    <alternativeName>
        <fullName evidence="13">Flavokinase</fullName>
    </alternativeName>
</protein>
<evidence type="ECO:0000256" key="15">
    <source>
        <dbReference type="ARBA" id="ARBA00033116"/>
    </source>
</evidence>
<evidence type="ECO:0000256" key="4">
    <source>
        <dbReference type="ARBA" id="ARBA00011987"/>
    </source>
</evidence>
<keyword evidence="12" id="KW-0460">Magnesium</keyword>
<evidence type="ECO:0000256" key="11">
    <source>
        <dbReference type="ARBA" id="ARBA00022777"/>
    </source>
</evidence>
<evidence type="ECO:0000256" key="16">
    <source>
        <dbReference type="ARBA" id="ARBA00047857"/>
    </source>
</evidence>
<keyword evidence="6" id="KW-0285">Flavoprotein</keyword>
<dbReference type="PANTHER" id="PTHR40706:SF1">
    <property type="entry name" value="RIBOFLAVIN KINASE"/>
    <property type="match status" value="1"/>
</dbReference>
<dbReference type="Gene3D" id="2.40.30.30">
    <property type="entry name" value="Riboflavin kinase-like"/>
    <property type="match status" value="1"/>
</dbReference>
<keyword evidence="19" id="KW-1185">Reference proteome</keyword>
<comment type="caution">
    <text evidence="18">The sequence shown here is derived from an EMBL/GenBank/DDBJ whole genome shotgun (WGS) entry which is preliminary data.</text>
</comment>
<proteinExistence type="inferred from homology"/>
<name>A0A211YNW1_9CREN</name>
<feature type="domain" description="Riboflavin kinase" evidence="17">
    <location>
        <begin position="30"/>
        <end position="147"/>
    </location>
</feature>
<reference evidence="18 19" key="1">
    <citation type="submission" date="2017-05" db="EMBL/GenBank/DDBJ databases">
        <title>The draft genome of the hyperthermophilic archaeon 'Pyrodictium delaneyi strain Hulk', an iron and nitrate reducer, reveals the capacity for sulfate reduction.</title>
        <authorList>
            <person name="Demey L.M."/>
            <person name="Miller C."/>
            <person name="Manzella M."/>
            <person name="Reguera G."/>
            <person name="Kashefi K."/>
        </authorList>
    </citation>
    <scope>NUCLEOTIDE SEQUENCE [LARGE SCALE GENOMIC DNA]</scope>
    <source>
        <strain evidence="18 19">Hulk</strain>
    </source>
</reference>
<dbReference type="InterPro" id="IPR023602">
    <property type="entry name" value="Riboflavin_kinase_CTP-dep"/>
</dbReference>
<dbReference type="EC" id="2.7.1.161" evidence="4"/>
<evidence type="ECO:0000256" key="2">
    <source>
        <dbReference type="ARBA" id="ARBA00005219"/>
    </source>
</evidence>
<evidence type="ECO:0000256" key="9">
    <source>
        <dbReference type="ARBA" id="ARBA00022723"/>
    </source>
</evidence>
<dbReference type="UniPathway" id="UPA00276">
    <property type="reaction ID" value="UER00929"/>
</dbReference>
<sequence>MLSLVVSASGITKHAGRADMQARIIKGRRVKGFGVGAYYISHPYYSGWFSKLLSCKPFPGTLNIETDIDWRELAGLCEPIVVPETEWEGKHLGAVYVWRAKVETNQGTADVLVIRPLLSSHEPSVLEIVACERLSTLLKGDTIRVEVLCRGGDNESRPNTSRGRG</sequence>
<comment type="pathway">
    <text evidence="2">Cofactor biosynthesis; FMN biosynthesis; FMN from riboflavin (CTP route): step 1/1.</text>
</comment>
<evidence type="ECO:0000256" key="13">
    <source>
        <dbReference type="ARBA" id="ARBA00029789"/>
    </source>
</evidence>
<keyword evidence="8" id="KW-0808">Transferase</keyword>
<evidence type="ECO:0000256" key="6">
    <source>
        <dbReference type="ARBA" id="ARBA00022630"/>
    </source>
</evidence>
<evidence type="ECO:0000313" key="19">
    <source>
        <dbReference type="Proteomes" id="UP000196694"/>
    </source>
</evidence>
<dbReference type="PANTHER" id="PTHR40706">
    <property type="entry name" value="RIBOFLAVIN KINASE"/>
    <property type="match status" value="1"/>
</dbReference>
<keyword evidence="11" id="KW-0418">Kinase</keyword>
<keyword evidence="10" id="KW-0547">Nucleotide-binding</keyword>
<comment type="similarity">
    <text evidence="3">Belongs to the archaeal riboflavin kinase family.</text>
</comment>
<evidence type="ECO:0000256" key="12">
    <source>
        <dbReference type="ARBA" id="ARBA00022842"/>
    </source>
</evidence>
<evidence type="ECO:0000256" key="8">
    <source>
        <dbReference type="ARBA" id="ARBA00022679"/>
    </source>
</evidence>
<dbReference type="Pfam" id="PF01982">
    <property type="entry name" value="CTP-dep_RFKase"/>
    <property type="match status" value="1"/>
</dbReference>
<gene>
    <name evidence="18" type="ORF">Pdsh_05820</name>
</gene>
<dbReference type="GO" id="GO:0009398">
    <property type="term" value="P:FMN biosynthetic process"/>
    <property type="evidence" value="ECO:0007669"/>
    <property type="project" value="UniProtKB-UniPathway"/>
</dbReference>
<dbReference type="GO" id="GO:0046872">
    <property type="term" value="F:metal ion binding"/>
    <property type="evidence" value="ECO:0007669"/>
    <property type="project" value="UniProtKB-KW"/>
</dbReference>
<dbReference type="InterPro" id="IPR039063">
    <property type="entry name" value="RibK_CTP-dep"/>
</dbReference>
<dbReference type="SUPFAM" id="SSF82114">
    <property type="entry name" value="Riboflavin kinase-like"/>
    <property type="match status" value="1"/>
</dbReference>
<evidence type="ECO:0000313" key="18">
    <source>
        <dbReference type="EMBL" id="OWJ54547.1"/>
    </source>
</evidence>